<evidence type="ECO:0000313" key="1">
    <source>
        <dbReference type="EMBL" id="MBE9609483.1"/>
    </source>
</evidence>
<dbReference type="RefSeq" id="WP_194116006.1">
    <property type="nucleotide sequence ID" value="NZ_JADFUA010000004.1"/>
</dbReference>
<dbReference type="EMBL" id="JADFUA010000004">
    <property type="protein sequence ID" value="MBE9609483.1"/>
    <property type="molecule type" value="Genomic_DNA"/>
</dbReference>
<reference evidence="1 2" key="1">
    <citation type="submission" date="2020-10" db="EMBL/GenBank/DDBJ databases">
        <title>The genome sequence of Chitinilyticum litopenaei 4Y14.</title>
        <authorList>
            <person name="Liu Y."/>
        </authorList>
    </citation>
    <scope>NUCLEOTIDE SEQUENCE [LARGE SCALE GENOMIC DNA]</scope>
    <source>
        <strain evidence="1 2">4Y14</strain>
    </source>
</reference>
<sequence>MPRQRIIDELVSQYGLNETDVFLLNLVPILEIMWADGKLQDAEISILNEYACEWLAYLAEVADGELIVEPEQINAFIERFTRARPDPELLAGLSQLAFEWINASPKLMRERGKTRELYEYCLDIAAAAVSQYPYGRRARIHEEEHRVLHRTLLALGLAEAPV</sequence>
<comment type="caution">
    <text evidence="1">The sequence shown here is derived from an EMBL/GenBank/DDBJ whole genome shotgun (WGS) entry which is preliminary data.</text>
</comment>
<dbReference type="SUPFAM" id="SSF158682">
    <property type="entry name" value="TerB-like"/>
    <property type="match status" value="1"/>
</dbReference>
<name>A0A8J7FHE4_9NEIS</name>
<evidence type="ECO:0000313" key="2">
    <source>
        <dbReference type="Proteomes" id="UP000604481"/>
    </source>
</evidence>
<proteinExistence type="predicted"/>
<dbReference type="AlphaFoldDB" id="A0A8J7FHE4"/>
<organism evidence="1 2">
    <name type="scientific">Chitinilyticum piscinae</name>
    <dbReference type="NCBI Taxonomy" id="2866724"/>
    <lineage>
        <taxon>Bacteria</taxon>
        <taxon>Pseudomonadati</taxon>
        <taxon>Pseudomonadota</taxon>
        <taxon>Betaproteobacteria</taxon>
        <taxon>Neisseriales</taxon>
        <taxon>Chitinibacteraceae</taxon>
        <taxon>Chitinilyticum</taxon>
    </lineage>
</organism>
<dbReference type="Proteomes" id="UP000604481">
    <property type="component" value="Unassembled WGS sequence"/>
</dbReference>
<gene>
    <name evidence="1" type="ORF">INR99_08970</name>
</gene>
<protein>
    <submittedName>
        <fullName evidence="1">Uncharacterized protein</fullName>
    </submittedName>
</protein>
<keyword evidence="2" id="KW-1185">Reference proteome</keyword>
<dbReference type="InterPro" id="IPR029024">
    <property type="entry name" value="TerB-like"/>
</dbReference>
<accession>A0A8J7FHE4</accession>